<dbReference type="STRING" id="1790.A5645_08905"/>
<feature type="domain" description="PAC" evidence="3">
    <location>
        <begin position="118"/>
        <end position="170"/>
    </location>
</feature>
<dbReference type="InterPro" id="IPR029787">
    <property type="entry name" value="Nucleotide_cyclase"/>
</dbReference>
<dbReference type="PROSITE" id="PS50887">
    <property type="entry name" value="GGDEF"/>
    <property type="match status" value="1"/>
</dbReference>
<accession>A0A1A3CV16</accession>
<dbReference type="InterPro" id="IPR001633">
    <property type="entry name" value="EAL_dom"/>
</dbReference>
<dbReference type="Proteomes" id="UP000093795">
    <property type="component" value="Unassembled WGS sequence"/>
</dbReference>
<dbReference type="InterPro" id="IPR035965">
    <property type="entry name" value="PAS-like_dom_sf"/>
</dbReference>
<dbReference type="InterPro" id="IPR000160">
    <property type="entry name" value="GGDEF_dom"/>
</dbReference>
<protein>
    <recommendedName>
        <fullName evidence="8">Diguanylate phosphodiesterase</fullName>
    </recommendedName>
</protein>
<dbReference type="AlphaFoldDB" id="A0A1A3CV16"/>
<dbReference type="NCBIfam" id="TIGR00229">
    <property type="entry name" value="sensory_box"/>
    <property type="match status" value="1"/>
</dbReference>
<evidence type="ECO:0000259" key="5">
    <source>
        <dbReference type="PROSITE" id="PS50887"/>
    </source>
</evidence>
<dbReference type="PROSITE" id="PS50112">
    <property type="entry name" value="PAS"/>
    <property type="match status" value="1"/>
</dbReference>
<dbReference type="Gene3D" id="3.20.20.450">
    <property type="entry name" value="EAL domain"/>
    <property type="match status" value="1"/>
</dbReference>
<dbReference type="SMART" id="SM00086">
    <property type="entry name" value="PAC"/>
    <property type="match status" value="1"/>
</dbReference>
<evidence type="ECO:0008006" key="8">
    <source>
        <dbReference type="Google" id="ProtNLM"/>
    </source>
</evidence>
<dbReference type="CDD" id="cd01949">
    <property type="entry name" value="GGDEF"/>
    <property type="match status" value="1"/>
</dbReference>
<dbReference type="InterPro" id="IPR001610">
    <property type="entry name" value="PAC"/>
</dbReference>
<reference evidence="6 7" key="1">
    <citation type="submission" date="2016-06" db="EMBL/GenBank/DDBJ databases">
        <authorList>
            <person name="Kjaerup R.B."/>
            <person name="Dalgaard T.S."/>
            <person name="Juul-Madsen H.R."/>
        </authorList>
    </citation>
    <scope>NUCLEOTIDE SEQUENCE [LARGE SCALE GENOMIC DNA]</scope>
    <source>
        <strain evidence="6 7">1081914.2</strain>
    </source>
</reference>
<gene>
    <name evidence="6" type="ORF">A9X01_12605</name>
</gene>
<dbReference type="SMART" id="SM00052">
    <property type="entry name" value="EAL"/>
    <property type="match status" value="1"/>
</dbReference>
<evidence type="ECO:0000256" key="1">
    <source>
        <dbReference type="SAM" id="MobiDB-lite"/>
    </source>
</evidence>
<dbReference type="NCBIfam" id="TIGR00254">
    <property type="entry name" value="GGDEF"/>
    <property type="match status" value="1"/>
</dbReference>
<dbReference type="EMBL" id="LZKQ01000045">
    <property type="protein sequence ID" value="OBI90197.1"/>
    <property type="molecule type" value="Genomic_DNA"/>
</dbReference>
<dbReference type="SMART" id="SM00091">
    <property type="entry name" value="PAS"/>
    <property type="match status" value="1"/>
</dbReference>
<evidence type="ECO:0000259" key="3">
    <source>
        <dbReference type="PROSITE" id="PS50113"/>
    </source>
</evidence>
<name>A0A1A3CV16_MYCAS</name>
<dbReference type="PROSITE" id="PS50883">
    <property type="entry name" value="EAL"/>
    <property type="match status" value="1"/>
</dbReference>
<dbReference type="SUPFAM" id="SSF55785">
    <property type="entry name" value="PYP-like sensor domain (PAS domain)"/>
    <property type="match status" value="1"/>
</dbReference>
<dbReference type="InterPro" id="IPR035919">
    <property type="entry name" value="EAL_sf"/>
</dbReference>
<dbReference type="SUPFAM" id="SSF141868">
    <property type="entry name" value="EAL domain-like"/>
    <property type="match status" value="1"/>
</dbReference>
<dbReference type="Pfam" id="PF00990">
    <property type="entry name" value="GGDEF"/>
    <property type="match status" value="1"/>
</dbReference>
<dbReference type="SUPFAM" id="SSF55073">
    <property type="entry name" value="Nucleotide cyclase"/>
    <property type="match status" value="1"/>
</dbReference>
<dbReference type="PROSITE" id="PS50113">
    <property type="entry name" value="PAC"/>
    <property type="match status" value="1"/>
</dbReference>
<dbReference type="PANTHER" id="PTHR44757:SF2">
    <property type="entry name" value="BIOFILM ARCHITECTURE MAINTENANCE PROTEIN MBAA"/>
    <property type="match status" value="1"/>
</dbReference>
<proteinExistence type="predicted"/>
<feature type="domain" description="GGDEF" evidence="5">
    <location>
        <begin position="199"/>
        <end position="333"/>
    </location>
</feature>
<dbReference type="InterPro" id="IPR000700">
    <property type="entry name" value="PAS-assoc_C"/>
</dbReference>
<dbReference type="InterPro" id="IPR000014">
    <property type="entry name" value="PAS"/>
</dbReference>
<comment type="caution">
    <text evidence="6">The sequence shown here is derived from an EMBL/GenBank/DDBJ whole genome shotgun (WGS) entry which is preliminary data.</text>
</comment>
<evidence type="ECO:0000313" key="6">
    <source>
        <dbReference type="EMBL" id="OBI90197.1"/>
    </source>
</evidence>
<dbReference type="InterPro" id="IPR013655">
    <property type="entry name" value="PAS_fold_3"/>
</dbReference>
<organism evidence="6 7">
    <name type="scientific">Mycobacterium asiaticum</name>
    <dbReference type="NCBI Taxonomy" id="1790"/>
    <lineage>
        <taxon>Bacteria</taxon>
        <taxon>Bacillati</taxon>
        <taxon>Actinomycetota</taxon>
        <taxon>Actinomycetes</taxon>
        <taxon>Mycobacteriales</taxon>
        <taxon>Mycobacteriaceae</taxon>
        <taxon>Mycobacterium</taxon>
    </lineage>
</organism>
<sequence length="587" mass="64271">MEELNEMGGQDDVRGVLTGETTGDRATNGAIESIFAGGASGRDAALLRAVFAQSGVGVGISDIMGKILVVNDAFANMFGYETEEFIRTFQVTDLTHPTDTMEVWDQYAALMRGDVEMVSLEKPHLHRDGHTIWNTVNVSLIRDANGVPIYTLAVFGDVTDRRELEQQLRHQASHDPLTGLPNRSQFFDRLSAAFEDPQSRVGICYVDLDGFKDVNDTLGHDIGDKLLVEVAERLSLCLQRPEQFVARLGGDEFVFLLPEPASTDEVTELADSVLRVLESPFDIDGNPITVSASVGVMEQEVAIISEVDLMKGADVTLARAKQAGGNRWVIHDRHHENTPMHKALDRGEFRLVYQPIVRLSDNAVIGAEALVRWAHPTLGTLLPDRFINLAERNGMIVPLTTFVVEQACRHVQGWRASQAVDSPLFVSVNVAVRNVCDPSFLSVVKNALHNNGLPPHALQLELTENAVLGKDETSVRRMQQLSAMGVSIAIDDFGTGFSSLAYLRDLPVDVVKLAGEFINNLGGNIHGRLADEQITRAMIDLAHTLGLTVTAEQVETPSQAARLRALGCDSAQGWHFGKPVAPELFRF</sequence>
<evidence type="ECO:0000313" key="7">
    <source>
        <dbReference type="Proteomes" id="UP000093795"/>
    </source>
</evidence>
<dbReference type="InterPro" id="IPR052155">
    <property type="entry name" value="Biofilm_reg_signaling"/>
</dbReference>
<dbReference type="InterPro" id="IPR043128">
    <property type="entry name" value="Rev_trsase/Diguanyl_cyclase"/>
</dbReference>
<evidence type="ECO:0000259" key="4">
    <source>
        <dbReference type="PROSITE" id="PS50883"/>
    </source>
</evidence>
<feature type="region of interest" description="Disordered" evidence="1">
    <location>
        <begin position="1"/>
        <end position="24"/>
    </location>
</feature>
<dbReference type="Gene3D" id="3.30.450.20">
    <property type="entry name" value="PAS domain"/>
    <property type="match status" value="1"/>
</dbReference>
<dbReference type="CDD" id="cd01948">
    <property type="entry name" value="EAL"/>
    <property type="match status" value="1"/>
</dbReference>
<feature type="domain" description="PAS" evidence="2">
    <location>
        <begin position="43"/>
        <end position="114"/>
    </location>
</feature>
<feature type="domain" description="EAL" evidence="4">
    <location>
        <begin position="333"/>
        <end position="587"/>
    </location>
</feature>
<evidence type="ECO:0000259" key="2">
    <source>
        <dbReference type="PROSITE" id="PS50112"/>
    </source>
</evidence>
<dbReference type="Pfam" id="PF00563">
    <property type="entry name" value="EAL"/>
    <property type="match status" value="1"/>
</dbReference>
<dbReference type="OrthoDB" id="23692at2"/>
<dbReference type="CDD" id="cd00130">
    <property type="entry name" value="PAS"/>
    <property type="match status" value="1"/>
</dbReference>
<dbReference type="eggNOG" id="COG5001">
    <property type="taxonomic scope" value="Bacteria"/>
</dbReference>
<dbReference type="SMART" id="SM00267">
    <property type="entry name" value="GGDEF"/>
    <property type="match status" value="1"/>
</dbReference>
<dbReference type="Pfam" id="PF08447">
    <property type="entry name" value="PAS_3"/>
    <property type="match status" value="1"/>
</dbReference>
<dbReference type="PANTHER" id="PTHR44757">
    <property type="entry name" value="DIGUANYLATE CYCLASE DGCP"/>
    <property type="match status" value="1"/>
</dbReference>
<dbReference type="Gene3D" id="3.30.70.270">
    <property type="match status" value="1"/>
</dbReference>